<keyword evidence="4" id="KW-0175">Coiled coil</keyword>
<protein>
    <submittedName>
        <fullName evidence="7">RING-type domain-containing protein</fullName>
    </submittedName>
</protein>
<sequence>MEKKIPSMYNCQLICFKDFDKDQLTVNVKCGHTFHKECIYKWITNNHRCPKCRVPSSKKDIIKIYCDETINESFTKLCKENFEKISINNLITFEGNSSDNENQLNEKNREIMLLKEQLADSTKNATVYKMEELYQRKIIKLSDDVTQERNNRKMFTKNFKNLELLYNNSMDENRLLQQKYVSNEIMIQMARELMRDQKKELENRIKENIGLRKDLDKISEVIVQISKKYENNIKTFKDLYEKRIDILQIRSKPCSFMITSKTINGVTQYHYNGKEFDSYEKTFEYIKSQNPNISLQKPNAIQSKSSSLSGNNSHDCITNVTNNNNEAAYFEEMKKKFLQQTNEYRKMHDVVEVVVDPEIVAKSQAYAEYLAANNIFKHDPDNKNYGENLGMGFGGLEHNVVKMWYDEIIHYDFENPTFSPGTGHFTQLVWKKSNKVGFGIAKAKNGYVYVVCKYYPKGNWMGEFKENVPEPLKR</sequence>
<dbReference type="SUPFAM" id="SSF55797">
    <property type="entry name" value="PR-1-like"/>
    <property type="match status" value="1"/>
</dbReference>
<proteinExistence type="predicted"/>
<dbReference type="GO" id="GO:0005576">
    <property type="term" value="C:extracellular region"/>
    <property type="evidence" value="ECO:0007669"/>
    <property type="project" value="InterPro"/>
</dbReference>
<reference evidence="7" key="1">
    <citation type="submission" date="2017-02" db="UniProtKB">
        <authorList>
            <consortium name="WormBaseParasite"/>
        </authorList>
    </citation>
    <scope>IDENTIFICATION</scope>
</reference>
<dbReference type="InterPro" id="IPR001283">
    <property type="entry name" value="CRISP-related"/>
</dbReference>
<dbReference type="Pfam" id="PF13639">
    <property type="entry name" value="zf-RING_2"/>
    <property type="match status" value="1"/>
</dbReference>
<keyword evidence="2" id="KW-0862">Zinc</keyword>
<evidence type="ECO:0000256" key="3">
    <source>
        <dbReference type="PROSITE-ProRule" id="PRU00175"/>
    </source>
</evidence>
<evidence type="ECO:0000256" key="1">
    <source>
        <dbReference type="ARBA" id="ARBA00022771"/>
    </source>
</evidence>
<dbReference type="Proteomes" id="UP000038045">
    <property type="component" value="Unplaced"/>
</dbReference>
<keyword evidence="1 3" id="KW-0863">Zinc-finger</keyword>
<dbReference type="PANTHER" id="PTHR10334">
    <property type="entry name" value="CYSTEINE-RICH SECRETORY PROTEIN-RELATED"/>
    <property type="match status" value="1"/>
</dbReference>
<dbReference type="PRINTS" id="PR00837">
    <property type="entry name" value="V5TPXLIKE"/>
</dbReference>
<dbReference type="InterPro" id="IPR013083">
    <property type="entry name" value="Znf_RING/FYVE/PHD"/>
</dbReference>
<dbReference type="SUPFAM" id="SSF57850">
    <property type="entry name" value="RING/U-box"/>
    <property type="match status" value="1"/>
</dbReference>
<dbReference type="Gene3D" id="3.40.33.10">
    <property type="entry name" value="CAP"/>
    <property type="match status" value="1"/>
</dbReference>
<evidence type="ECO:0000256" key="2">
    <source>
        <dbReference type="ARBA" id="ARBA00022833"/>
    </source>
</evidence>
<dbReference type="WBParaSite" id="PTRK_0001599000.1">
    <property type="protein sequence ID" value="PTRK_0001599000.1"/>
    <property type="gene ID" value="PTRK_0001599000"/>
</dbReference>
<keyword evidence="6" id="KW-1185">Reference proteome</keyword>
<dbReference type="FunFam" id="3.40.33.10:FF:000002">
    <property type="entry name" value="Golgi-associated plant pathogenesis-related protein 1"/>
    <property type="match status" value="1"/>
</dbReference>
<dbReference type="STRING" id="131310.A0A0N5A2Y0"/>
<dbReference type="Gene3D" id="3.30.40.10">
    <property type="entry name" value="Zinc/RING finger domain, C3HC4 (zinc finger)"/>
    <property type="match status" value="1"/>
</dbReference>
<dbReference type="InterPro" id="IPR034113">
    <property type="entry name" value="SCP_GAPR1-like"/>
</dbReference>
<dbReference type="InterPro" id="IPR018244">
    <property type="entry name" value="Allrgn_V5/Tpx1_CS"/>
</dbReference>
<dbReference type="AlphaFoldDB" id="A0A0N5A2Y0"/>
<evidence type="ECO:0000259" key="5">
    <source>
        <dbReference type="PROSITE" id="PS50089"/>
    </source>
</evidence>
<feature type="domain" description="RING-type" evidence="5">
    <location>
        <begin position="14"/>
        <end position="53"/>
    </location>
</feature>
<keyword evidence="1 3" id="KW-0479">Metal-binding</keyword>
<dbReference type="CDD" id="cd05382">
    <property type="entry name" value="CAP_GAPR1-like"/>
    <property type="match status" value="1"/>
</dbReference>
<evidence type="ECO:0000313" key="6">
    <source>
        <dbReference type="Proteomes" id="UP000038045"/>
    </source>
</evidence>
<feature type="coiled-coil region" evidence="4">
    <location>
        <begin position="97"/>
        <end position="124"/>
    </location>
</feature>
<dbReference type="InterPro" id="IPR001841">
    <property type="entry name" value="Znf_RING"/>
</dbReference>
<organism evidence="6 7">
    <name type="scientific">Parastrongyloides trichosuri</name>
    <name type="common">Possum-specific nematode worm</name>
    <dbReference type="NCBI Taxonomy" id="131310"/>
    <lineage>
        <taxon>Eukaryota</taxon>
        <taxon>Metazoa</taxon>
        <taxon>Ecdysozoa</taxon>
        <taxon>Nematoda</taxon>
        <taxon>Chromadorea</taxon>
        <taxon>Rhabditida</taxon>
        <taxon>Tylenchina</taxon>
        <taxon>Panagrolaimomorpha</taxon>
        <taxon>Strongyloidoidea</taxon>
        <taxon>Strongyloididae</taxon>
        <taxon>Parastrongyloides</taxon>
    </lineage>
</organism>
<dbReference type="InterPro" id="IPR035940">
    <property type="entry name" value="CAP_sf"/>
</dbReference>
<dbReference type="GO" id="GO:0008270">
    <property type="term" value="F:zinc ion binding"/>
    <property type="evidence" value="ECO:0007669"/>
    <property type="project" value="UniProtKB-KW"/>
</dbReference>
<dbReference type="PROSITE" id="PS01009">
    <property type="entry name" value="CRISP_1"/>
    <property type="match status" value="1"/>
</dbReference>
<accession>A0A0N5A2Y0</accession>
<name>A0A0N5A2Y0_PARTI</name>
<evidence type="ECO:0000256" key="4">
    <source>
        <dbReference type="SAM" id="Coils"/>
    </source>
</evidence>
<dbReference type="Pfam" id="PF00188">
    <property type="entry name" value="CAP"/>
    <property type="match status" value="1"/>
</dbReference>
<dbReference type="PROSITE" id="PS50089">
    <property type="entry name" value="ZF_RING_2"/>
    <property type="match status" value="1"/>
</dbReference>
<evidence type="ECO:0000313" key="7">
    <source>
        <dbReference type="WBParaSite" id="PTRK_0001599000.1"/>
    </source>
</evidence>
<dbReference type="SMART" id="SM00198">
    <property type="entry name" value="SCP"/>
    <property type="match status" value="1"/>
</dbReference>
<dbReference type="InterPro" id="IPR014044">
    <property type="entry name" value="CAP_dom"/>
</dbReference>